<keyword evidence="4" id="KW-1185">Reference proteome</keyword>
<dbReference type="InterPro" id="IPR050703">
    <property type="entry name" value="Flavin_MAO"/>
</dbReference>
<dbReference type="OrthoDB" id="337830at2"/>
<organism evidence="3 4">
    <name type="scientific">Epibacterium ulvae</name>
    <dbReference type="NCBI Taxonomy" id="1156985"/>
    <lineage>
        <taxon>Bacteria</taxon>
        <taxon>Pseudomonadati</taxon>
        <taxon>Pseudomonadota</taxon>
        <taxon>Alphaproteobacteria</taxon>
        <taxon>Rhodobacterales</taxon>
        <taxon>Roseobacteraceae</taxon>
        <taxon>Epibacterium</taxon>
    </lineage>
</organism>
<dbReference type="RefSeq" id="WP_090220473.1">
    <property type="nucleotide sequence ID" value="NZ_FMWG01000011.1"/>
</dbReference>
<sequence>MKTDILIVGGGLSGLALAQGLTEQQRDFQLIEARDRFGGRILSKNLDNEAYDLGPAWFWEGQPRIAALIAKLGLSHFEQYAKGALTYEDENGYVERGRGFSSMAGSYRLQGGLSALVSALVDALAADRLHLLTSLSKLIKTETGITAQTATGESITANHVVLALPPRLASQFTFTPALPSTAHKAMDKIATWMAGQAKAVAVYDTAFWREEGLSGDAMSRRGPMVEIHDASGSAAKEDHALFGFIGVAPQHRTDQSALKDALIQQLTRIFGPKAATPKALFLQDWAFDPNTSTALDLQPLYAHPHYGMPPALDNLWDGALVFSGTETAQGFGGYIEGALEAAETTLIRLSEN</sequence>
<dbReference type="GO" id="GO:0016491">
    <property type="term" value="F:oxidoreductase activity"/>
    <property type="evidence" value="ECO:0007669"/>
    <property type="project" value="InterPro"/>
</dbReference>
<evidence type="ECO:0000256" key="1">
    <source>
        <dbReference type="ARBA" id="ARBA00005995"/>
    </source>
</evidence>
<name>A0A1G5RAR1_9RHOB</name>
<dbReference type="PANTHER" id="PTHR43563:SF1">
    <property type="entry name" value="AMINE OXIDASE [FLAVIN-CONTAINING] B"/>
    <property type="match status" value="1"/>
</dbReference>
<dbReference type="SUPFAM" id="SSF54373">
    <property type="entry name" value="FAD-linked reductases, C-terminal domain"/>
    <property type="match status" value="1"/>
</dbReference>
<dbReference type="PANTHER" id="PTHR43563">
    <property type="entry name" value="AMINE OXIDASE"/>
    <property type="match status" value="1"/>
</dbReference>
<dbReference type="Pfam" id="PF13450">
    <property type="entry name" value="NAD_binding_8"/>
    <property type="match status" value="1"/>
</dbReference>
<dbReference type="InterPro" id="IPR002937">
    <property type="entry name" value="Amino_oxidase"/>
</dbReference>
<evidence type="ECO:0000313" key="4">
    <source>
        <dbReference type="Proteomes" id="UP000198767"/>
    </source>
</evidence>
<reference evidence="3 4" key="1">
    <citation type="submission" date="2016-10" db="EMBL/GenBank/DDBJ databases">
        <authorList>
            <person name="de Groot N.N."/>
        </authorList>
    </citation>
    <scope>NUCLEOTIDE SEQUENCE [LARGE SCALE GENOMIC DNA]</scope>
    <source>
        <strain evidence="3 4">U95</strain>
    </source>
</reference>
<protein>
    <submittedName>
        <fullName evidence="3">Monoamine oxidase</fullName>
    </submittedName>
</protein>
<dbReference type="Gene3D" id="3.50.50.60">
    <property type="entry name" value="FAD/NAD(P)-binding domain"/>
    <property type="match status" value="2"/>
</dbReference>
<feature type="domain" description="Amine oxidase" evidence="2">
    <location>
        <begin position="104"/>
        <end position="343"/>
    </location>
</feature>
<dbReference type="STRING" id="1156985.SAMN04488118_11155"/>
<dbReference type="Proteomes" id="UP000198767">
    <property type="component" value="Unassembled WGS sequence"/>
</dbReference>
<accession>A0A1G5RAR1</accession>
<dbReference type="SUPFAM" id="SSF51905">
    <property type="entry name" value="FAD/NAD(P)-binding domain"/>
    <property type="match status" value="1"/>
</dbReference>
<dbReference type="InterPro" id="IPR036188">
    <property type="entry name" value="FAD/NAD-bd_sf"/>
</dbReference>
<evidence type="ECO:0000313" key="3">
    <source>
        <dbReference type="EMBL" id="SCZ70938.1"/>
    </source>
</evidence>
<dbReference type="EMBL" id="FMWG01000011">
    <property type="protein sequence ID" value="SCZ70938.1"/>
    <property type="molecule type" value="Genomic_DNA"/>
</dbReference>
<comment type="similarity">
    <text evidence="1">Belongs to the flavin monoamine oxidase family.</text>
</comment>
<dbReference type="Pfam" id="PF01593">
    <property type="entry name" value="Amino_oxidase"/>
    <property type="match status" value="1"/>
</dbReference>
<dbReference type="AlphaFoldDB" id="A0A1G5RAR1"/>
<gene>
    <name evidence="3" type="ORF">SAMN04488118_11155</name>
</gene>
<proteinExistence type="inferred from homology"/>
<evidence type="ECO:0000259" key="2">
    <source>
        <dbReference type="Pfam" id="PF01593"/>
    </source>
</evidence>